<dbReference type="GO" id="GO:0005737">
    <property type="term" value="C:cytoplasm"/>
    <property type="evidence" value="ECO:0007669"/>
    <property type="project" value="UniProtKB-SubCell"/>
</dbReference>
<evidence type="ECO:0000256" key="3">
    <source>
        <dbReference type="ARBA" id="ARBA00022552"/>
    </source>
</evidence>
<evidence type="ECO:0000313" key="9">
    <source>
        <dbReference type="Proteomes" id="UP000294480"/>
    </source>
</evidence>
<reference evidence="8 9" key="1">
    <citation type="submission" date="2019-03" db="EMBL/GenBank/DDBJ databases">
        <title>Genomic Encyclopedia of Type Strains, Phase IV (KMG-IV): sequencing the most valuable type-strain genomes for metagenomic binning, comparative biology and taxonomic classification.</title>
        <authorList>
            <person name="Goeker M."/>
        </authorList>
    </citation>
    <scope>NUCLEOTIDE SEQUENCE [LARGE SCALE GENOMIC DNA]</scope>
    <source>
        <strain evidence="8 9">DSM 102852</strain>
    </source>
</reference>
<feature type="domain" description="RimM N-terminal" evidence="6">
    <location>
        <begin position="30"/>
        <end position="123"/>
    </location>
</feature>
<dbReference type="GO" id="GO:0005840">
    <property type="term" value="C:ribosome"/>
    <property type="evidence" value="ECO:0007669"/>
    <property type="project" value="InterPro"/>
</dbReference>
<dbReference type="InterPro" id="IPR011033">
    <property type="entry name" value="PRC_barrel-like_sf"/>
</dbReference>
<dbReference type="PANTHER" id="PTHR33692:SF1">
    <property type="entry name" value="RIBOSOME MATURATION FACTOR RIMM"/>
    <property type="match status" value="1"/>
</dbReference>
<comment type="subcellular location">
    <subcellularLocation>
        <location evidence="5">Cytoplasm</location>
    </subcellularLocation>
</comment>
<keyword evidence="9" id="KW-1185">Reference proteome</keyword>
<dbReference type="HAMAP" id="MF_00014">
    <property type="entry name" value="Ribosome_mat_RimM"/>
    <property type="match status" value="1"/>
</dbReference>
<dbReference type="InterPro" id="IPR002676">
    <property type="entry name" value="RimM_N"/>
</dbReference>
<evidence type="ECO:0000256" key="1">
    <source>
        <dbReference type="ARBA" id="ARBA00022490"/>
    </source>
</evidence>
<dbReference type="GO" id="GO:0042274">
    <property type="term" value="P:ribosomal small subunit biogenesis"/>
    <property type="evidence" value="ECO:0007669"/>
    <property type="project" value="UniProtKB-UniRule"/>
</dbReference>
<evidence type="ECO:0000256" key="5">
    <source>
        <dbReference type="HAMAP-Rule" id="MF_00014"/>
    </source>
</evidence>
<keyword evidence="4 5" id="KW-0143">Chaperone</keyword>
<dbReference type="AlphaFoldDB" id="A0A4R6YBW4"/>
<dbReference type="Gene3D" id="2.30.30.240">
    <property type="entry name" value="PRC-barrel domain"/>
    <property type="match status" value="1"/>
</dbReference>
<protein>
    <recommendedName>
        <fullName evidence="5">Ribosome maturation factor RimM</fullName>
    </recommendedName>
</protein>
<dbReference type="OrthoDB" id="9783509at2"/>
<comment type="function">
    <text evidence="5">An accessory protein needed during the final step in the assembly of 30S ribosomal subunit, possibly for assembly of the head region. Essential for efficient processing of 16S rRNA. May be needed both before and after RbfA during the maturation of 16S rRNA. It has affinity for free ribosomal 30S subunits but not for 70S ribosomes.</text>
</comment>
<dbReference type="NCBIfam" id="TIGR02273">
    <property type="entry name" value="16S_RimM"/>
    <property type="match status" value="1"/>
</dbReference>
<dbReference type="SUPFAM" id="SSF50346">
    <property type="entry name" value="PRC-barrel domain"/>
    <property type="match status" value="1"/>
</dbReference>
<comment type="similarity">
    <text evidence="5">Belongs to the RimM family.</text>
</comment>
<dbReference type="InterPro" id="IPR011961">
    <property type="entry name" value="RimM"/>
</dbReference>
<comment type="caution">
    <text evidence="8">The sequence shown here is derived from an EMBL/GenBank/DDBJ whole genome shotgun (WGS) entry which is preliminary data.</text>
</comment>
<comment type="subunit">
    <text evidence="5">Binds ribosomal protein uS19.</text>
</comment>
<keyword evidence="1 5" id="KW-0963">Cytoplasm</keyword>
<dbReference type="SUPFAM" id="SSF50447">
    <property type="entry name" value="Translation proteins"/>
    <property type="match status" value="1"/>
</dbReference>
<comment type="domain">
    <text evidence="5">The PRC barrel domain binds ribosomal protein uS19.</text>
</comment>
<organism evidence="8 9">
    <name type="scientific">Hydromonas duriensis</name>
    <dbReference type="NCBI Taxonomy" id="1527608"/>
    <lineage>
        <taxon>Bacteria</taxon>
        <taxon>Pseudomonadati</taxon>
        <taxon>Pseudomonadota</taxon>
        <taxon>Betaproteobacteria</taxon>
        <taxon>Burkholderiales</taxon>
        <taxon>Burkholderiaceae</taxon>
        <taxon>Hydromonas</taxon>
    </lineage>
</organism>
<dbReference type="GO" id="GO:0006364">
    <property type="term" value="P:rRNA processing"/>
    <property type="evidence" value="ECO:0007669"/>
    <property type="project" value="UniProtKB-UniRule"/>
</dbReference>
<dbReference type="PANTHER" id="PTHR33692">
    <property type="entry name" value="RIBOSOME MATURATION FACTOR RIMM"/>
    <property type="match status" value="1"/>
</dbReference>
<evidence type="ECO:0000256" key="2">
    <source>
        <dbReference type="ARBA" id="ARBA00022517"/>
    </source>
</evidence>
<evidence type="ECO:0000259" key="6">
    <source>
        <dbReference type="Pfam" id="PF01782"/>
    </source>
</evidence>
<evidence type="ECO:0000313" key="8">
    <source>
        <dbReference type="EMBL" id="TDR33166.1"/>
    </source>
</evidence>
<dbReference type="Gene3D" id="2.40.30.60">
    <property type="entry name" value="RimM"/>
    <property type="match status" value="1"/>
</dbReference>
<keyword evidence="3 5" id="KW-0698">rRNA processing</keyword>
<dbReference type="Pfam" id="PF01782">
    <property type="entry name" value="RimM"/>
    <property type="match status" value="1"/>
</dbReference>
<accession>A0A4R6YBW4</accession>
<dbReference type="Pfam" id="PF24986">
    <property type="entry name" value="PRC_RimM"/>
    <property type="match status" value="1"/>
</dbReference>
<evidence type="ECO:0000259" key="7">
    <source>
        <dbReference type="Pfam" id="PF24986"/>
    </source>
</evidence>
<sequence>MVAFKPKAKTQSNIAEQRQAVQTQPSDLVVVARIGAAYGVKGWVKLHPFSNSPDALHHAKTWWITPYLGTESSDTQTNALTWSVFSPLTFKAHADAWVAQCREWTDRSDAEKHKGWQVAVSRADFPQPDEDEFYWVDLVGAQVINQDGVCLGVIDSLLENTAQTVMSISSPENKAAPQYLIPFVSAFVGEVDLQSTPKTVQVIWDVDATA</sequence>
<name>A0A4R6YBW4_9BURK</name>
<dbReference type="GO" id="GO:0043022">
    <property type="term" value="F:ribosome binding"/>
    <property type="evidence" value="ECO:0007669"/>
    <property type="project" value="InterPro"/>
</dbReference>
<dbReference type="Proteomes" id="UP000294480">
    <property type="component" value="Unassembled WGS sequence"/>
</dbReference>
<gene>
    <name evidence="5" type="primary">rimM</name>
    <name evidence="8" type="ORF">DFR44_101219</name>
</gene>
<dbReference type="InterPro" id="IPR009000">
    <property type="entry name" value="Transl_B-barrel_sf"/>
</dbReference>
<proteinExistence type="inferred from homology"/>
<dbReference type="InterPro" id="IPR036976">
    <property type="entry name" value="RimM_N_sf"/>
</dbReference>
<feature type="domain" description="Ribosome maturation factor RimM PRC barrel" evidence="7">
    <location>
        <begin position="135"/>
        <end position="195"/>
    </location>
</feature>
<dbReference type="EMBL" id="SNZE01000001">
    <property type="protein sequence ID" value="TDR33166.1"/>
    <property type="molecule type" value="Genomic_DNA"/>
</dbReference>
<keyword evidence="2 5" id="KW-0690">Ribosome biogenesis</keyword>
<evidence type="ECO:0000256" key="4">
    <source>
        <dbReference type="ARBA" id="ARBA00023186"/>
    </source>
</evidence>
<dbReference type="InterPro" id="IPR056792">
    <property type="entry name" value="PRC_RimM"/>
</dbReference>
<dbReference type="RefSeq" id="WP_133618846.1">
    <property type="nucleotide sequence ID" value="NZ_SNZE01000001.1"/>
</dbReference>